<proteinExistence type="predicted"/>
<dbReference type="Proteomes" id="UP000196778">
    <property type="component" value="Unassembled WGS sequence"/>
</dbReference>
<dbReference type="Pfam" id="PF11662">
    <property type="entry name" value="DUF3263"/>
    <property type="match status" value="1"/>
</dbReference>
<reference evidence="2" key="1">
    <citation type="submission" date="2017-02" db="EMBL/GenBank/DDBJ databases">
        <authorList>
            <person name="Dridi B."/>
        </authorList>
    </citation>
    <scope>NUCLEOTIDE SEQUENCE [LARGE SCALE GENOMIC DNA]</scope>
    <source>
        <strain evidence="2">EB411</strain>
    </source>
</reference>
<dbReference type="AlphaFoldDB" id="A0A1R4KDU6"/>
<evidence type="ECO:0000313" key="2">
    <source>
        <dbReference type="Proteomes" id="UP000196778"/>
    </source>
</evidence>
<evidence type="ECO:0008006" key="3">
    <source>
        <dbReference type="Google" id="ProtNLM"/>
    </source>
</evidence>
<dbReference type="OrthoDB" id="3268863at2"/>
<sequence>MATGFDEAARAANDAVLSDRSRAVLEFERHWSERSGGKSEAIREAFGVSPARYYQLLSAVLASPQALRHDPLLVRRLLEARARRRGDRDARRDPRR</sequence>
<evidence type="ECO:0000313" key="1">
    <source>
        <dbReference type="EMBL" id="SJN42466.1"/>
    </source>
</evidence>
<accession>A0A1R4KDU6</accession>
<keyword evidence="2" id="KW-1185">Reference proteome</keyword>
<organism evidence="1 2">
    <name type="scientific">Mycetocola reblochoni REB411</name>
    <dbReference type="NCBI Taxonomy" id="1255698"/>
    <lineage>
        <taxon>Bacteria</taxon>
        <taxon>Bacillati</taxon>
        <taxon>Actinomycetota</taxon>
        <taxon>Actinomycetes</taxon>
        <taxon>Micrococcales</taxon>
        <taxon>Microbacteriaceae</taxon>
        <taxon>Mycetocola</taxon>
    </lineage>
</organism>
<dbReference type="EMBL" id="FUKR01000079">
    <property type="protein sequence ID" value="SJN42466.1"/>
    <property type="molecule type" value="Genomic_DNA"/>
</dbReference>
<dbReference type="InterPro" id="IPR021678">
    <property type="entry name" value="DUF3263"/>
</dbReference>
<name>A0A1R4KDU6_9MICO</name>
<gene>
    <name evidence="1" type="ORF">FM119_13280</name>
</gene>
<dbReference type="RefSeq" id="WP_087138652.1">
    <property type="nucleotide sequence ID" value="NZ_FUKR01000079.1"/>
</dbReference>
<protein>
    <recommendedName>
        <fullName evidence="3">DUF3263 domain-containing protein</fullName>
    </recommendedName>
</protein>